<gene>
    <name evidence="7" type="ORF">ACFSKU_14205</name>
</gene>
<evidence type="ECO:0000256" key="5">
    <source>
        <dbReference type="ARBA" id="ARBA00037066"/>
    </source>
</evidence>
<evidence type="ECO:0000256" key="2">
    <source>
        <dbReference type="ARBA" id="ARBA00022741"/>
    </source>
</evidence>
<evidence type="ECO:0000259" key="6">
    <source>
        <dbReference type="PROSITE" id="PS50893"/>
    </source>
</evidence>
<name>A0ABW4X1A3_9BACT</name>
<dbReference type="PANTHER" id="PTHR42794:SF1">
    <property type="entry name" value="HEMIN IMPORT ATP-BINDING PROTEIN HMUV"/>
    <property type="match status" value="1"/>
</dbReference>
<reference evidence="8" key="1">
    <citation type="journal article" date="2019" name="Int. J. Syst. Evol. Microbiol.">
        <title>The Global Catalogue of Microorganisms (GCM) 10K type strain sequencing project: providing services to taxonomists for standard genome sequencing and annotation.</title>
        <authorList>
            <consortium name="The Broad Institute Genomics Platform"/>
            <consortium name="The Broad Institute Genome Sequencing Center for Infectious Disease"/>
            <person name="Wu L."/>
            <person name="Ma J."/>
        </authorList>
    </citation>
    <scope>NUCLEOTIDE SEQUENCE [LARGE SCALE GENOMIC DNA]</scope>
    <source>
        <strain evidence="8">JCM 16545</strain>
    </source>
</reference>
<keyword evidence="3 7" id="KW-0067">ATP-binding</keyword>
<evidence type="ECO:0000256" key="3">
    <source>
        <dbReference type="ARBA" id="ARBA00022840"/>
    </source>
</evidence>
<dbReference type="InterPro" id="IPR003439">
    <property type="entry name" value="ABC_transporter-like_ATP-bd"/>
</dbReference>
<dbReference type="SUPFAM" id="SSF52540">
    <property type="entry name" value="P-loop containing nucleoside triphosphate hydrolases"/>
    <property type="match status" value="1"/>
</dbReference>
<keyword evidence="4" id="KW-1278">Translocase</keyword>
<dbReference type="InterPro" id="IPR027417">
    <property type="entry name" value="P-loop_NTPase"/>
</dbReference>
<keyword evidence="2" id="KW-0547">Nucleotide-binding</keyword>
<organism evidence="7 8">
    <name type="scientific">Pontibacter silvestris</name>
    <dbReference type="NCBI Taxonomy" id="2305183"/>
    <lineage>
        <taxon>Bacteria</taxon>
        <taxon>Pseudomonadati</taxon>
        <taxon>Bacteroidota</taxon>
        <taxon>Cytophagia</taxon>
        <taxon>Cytophagales</taxon>
        <taxon>Hymenobacteraceae</taxon>
        <taxon>Pontibacter</taxon>
    </lineage>
</organism>
<dbReference type="SMART" id="SM00382">
    <property type="entry name" value="AAA"/>
    <property type="match status" value="1"/>
</dbReference>
<dbReference type="InterPro" id="IPR003593">
    <property type="entry name" value="AAA+_ATPase"/>
</dbReference>
<accession>A0ABW4X1A3</accession>
<evidence type="ECO:0000313" key="7">
    <source>
        <dbReference type="EMBL" id="MFD2068045.1"/>
    </source>
</evidence>
<protein>
    <submittedName>
        <fullName evidence="7">ABC transporter ATP-binding protein</fullName>
    </submittedName>
</protein>
<dbReference type="GO" id="GO:0005524">
    <property type="term" value="F:ATP binding"/>
    <property type="evidence" value="ECO:0007669"/>
    <property type="project" value="UniProtKB-KW"/>
</dbReference>
<dbReference type="PANTHER" id="PTHR42794">
    <property type="entry name" value="HEMIN IMPORT ATP-BINDING PROTEIN HMUV"/>
    <property type="match status" value="1"/>
</dbReference>
<evidence type="ECO:0000313" key="8">
    <source>
        <dbReference type="Proteomes" id="UP001597369"/>
    </source>
</evidence>
<dbReference type="Gene3D" id="3.40.50.300">
    <property type="entry name" value="P-loop containing nucleotide triphosphate hydrolases"/>
    <property type="match status" value="1"/>
</dbReference>
<keyword evidence="1" id="KW-0813">Transport</keyword>
<feature type="domain" description="ABC transporter" evidence="6">
    <location>
        <begin position="9"/>
        <end position="250"/>
    </location>
</feature>
<dbReference type="PROSITE" id="PS50893">
    <property type="entry name" value="ABC_TRANSPORTER_2"/>
    <property type="match status" value="1"/>
</dbReference>
<sequence length="356" mass="38702">MGSTTQPILQAQDLSIGYKLNSKRLRKVAGPLQLEMHPGQLICLLGPNGAGKSTLIRTLSGLQPMLEGRVVIAGESISRLKPAAMARKLSMVLTDNVRSGNLDVYSLVALGRYPYTGWLGTLSAADKKIIHWAIEATNTEAFIHRKMDQLSDGESQKVMLARALAQDTPLVILDEPTAHLDLPNRVQLLRLLHQLAKQTNKAILISTHELDMALQVGDQVWLLAQGGQLTTGVPEDLVLNGSFEAAFDKAGFNFDKETGTFNIHQGAGQKVNLVGHGAAAFWTRRALQREGYIVATDTAEAVCTIKITEQNNGCLWVSTQEGSYQEHPTIAALLSSLRAAADTPSIHREQTEKDKA</sequence>
<dbReference type="Proteomes" id="UP001597369">
    <property type="component" value="Unassembled WGS sequence"/>
</dbReference>
<dbReference type="EMBL" id="JBHUHV010000042">
    <property type="protein sequence ID" value="MFD2068045.1"/>
    <property type="molecule type" value="Genomic_DNA"/>
</dbReference>
<evidence type="ECO:0000256" key="4">
    <source>
        <dbReference type="ARBA" id="ARBA00022967"/>
    </source>
</evidence>
<keyword evidence="8" id="KW-1185">Reference proteome</keyword>
<proteinExistence type="predicted"/>
<comment type="caution">
    <text evidence="7">The sequence shown here is derived from an EMBL/GenBank/DDBJ whole genome shotgun (WGS) entry which is preliminary data.</text>
</comment>
<evidence type="ECO:0000256" key="1">
    <source>
        <dbReference type="ARBA" id="ARBA00022448"/>
    </source>
</evidence>
<comment type="function">
    <text evidence="5">Part of the ABC transporter complex HmuTUV involved in hemin import. Responsible for energy coupling to the transport system.</text>
</comment>
<dbReference type="RefSeq" id="WP_229962367.1">
    <property type="nucleotide sequence ID" value="NZ_JAJJWI010000022.1"/>
</dbReference>
<dbReference type="CDD" id="cd03214">
    <property type="entry name" value="ABC_Iron-Siderophores_B12_Hemin"/>
    <property type="match status" value="1"/>
</dbReference>
<dbReference type="Pfam" id="PF00005">
    <property type="entry name" value="ABC_tran"/>
    <property type="match status" value="1"/>
</dbReference>